<proteinExistence type="predicted"/>
<name>A0ABV4NKG1_9GAMM</name>
<dbReference type="Proteomes" id="UP001569414">
    <property type="component" value="Unassembled WGS sequence"/>
</dbReference>
<accession>A0ABV4NKG1</accession>
<protein>
    <submittedName>
        <fullName evidence="1">Uncharacterized protein</fullName>
    </submittedName>
</protein>
<evidence type="ECO:0000313" key="2">
    <source>
        <dbReference type="Proteomes" id="UP001569414"/>
    </source>
</evidence>
<comment type="caution">
    <text evidence="1">The sequence shown here is derived from an EMBL/GenBank/DDBJ whole genome shotgun (WGS) entry which is preliminary data.</text>
</comment>
<dbReference type="RefSeq" id="WP_299584811.1">
    <property type="nucleotide sequence ID" value="NZ_JBGMEL010000002.1"/>
</dbReference>
<gene>
    <name evidence="1" type="ORF">ACCI51_02990</name>
</gene>
<dbReference type="EMBL" id="JBGMEL010000002">
    <property type="protein sequence ID" value="MFA0789496.1"/>
    <property type="molecule type" value="Genomic_DNA"/>
</dbReference>
<sequence length="45" mass="5005">MKDTIASIAGGYWRLFCRDFGKKVTVAGDQVVGAWYAQHGRELMA</sequence>
<organism evidence="1 2">
    <name type="scientific">Microbulbifer echini</name>
    <dbReference type="NCBI Taxonomy" id="1529067"/>
    <lineage>
        <taxon>Bacteria</taxon>
        <taxon>Pseudomonadati</taxon>
        <taxon>Pseudomonadota</taxon>
        <taxon>Gammaproteobacteria</taxon>
        <taxon>Cellvibrionales</taxon>
        <taxon>Microbulbiferaceae</taxon>
        <taxon>Microbulbifer</taxon>
    </lineage>
</organism>
<evidence type="ECO:0000313" key="1">
    <source>
        <dbReference type="EMBL" id="MFA0789496.1"/>
    </source>
</evidence>
<keyword evidence="2" id="KW-1185">Reference proteome</keyword>
<reference evidence="1 2" key="1">
    <citation type="submission" date="2024-08" db="EMBL/GenBank/DDBJ databases">
        <authorList>
            <person name="Ishaq N."/>
        </authorList>
    </citation>
    <scope>NUCLEOTIDE SEQUENCE [LARGE SCALE GENOMIC DNA]</scope>
    <source>
        <strain evidence="1 2">JCM 30400</strain>
    </source>
</reference>